<dbReference type="PANTHER" id="PTHR43685:SF2">
    <property type="entry name" value="GLYCOSYLTRANSFERASE 2-LIKE DOMAIN-CONTAINING PROTEIN"/>
    <property type="match status" value="1"/>
</dbReference>
<dbReference type="CDD" id="cd00761">
    <property type="entry name" value="Glyco_tranf_GTA_type"/>
    <property type="match status" value="1"/>
</dbReference>
<dbReference type="InterPro" id="IPR029044">
    <property type="entry name" value="Nucleotide-diphossugar_trans"/>
</dbReference>
<dbReference type="InterPro" id="IPR050834">
    <property type="entry name" value="Glycosyltransf_2"/>
</dbReference>
<dbReference type="Gene3D" id="3.90.550.10">
    <property type="entry name" value="Spore Coat Polysaccharide Biosynthesis Protein SpsA, Chain A"/>
    <property type="match status" value="1"/>
</dbReference>
<sequence length="295" mass="32534">MDKATIPSISVIIPVFNDPEGIKACLDGLKNQTWPMQSVEVIVVDNDSRPALRLQQEYPFDLRVLRCSTPGSYAARNKGAQNACCDILAFTDADCIPAPKWLENGAGALGGDSAKSLVGGEVALLTPEPITATARYQLLTGFQQAANILDKEFSATANLFCLREHYSAIGPFEEELLSGGDREWCWRANRRGYQIKYAGDAIVHTTPRTTLSSAVRQARRVAAGRLHLKNNHLSFSHESQLEPHRTSLESVVWILKGSGLSIRQRIQILSIAFIIKLATVIELVRLRLGSNPERR</sequence>
<feature type="domain" description="Glycosyltransferase 2-like" evidence="1">
    <location>
        <begin position="10"/>
        <end position="113"/>
    </location>
</feature>
<organism evidence="2 3">
    <name type="scientific">Marinobacter qingdaonensis</name>
    <dbReference type="NCBI Taxonomy" id="3108486"/>
    <lineage>
        <taxon>Bacteria</taxon>
        <taxon>Pseudomonadati</taxon>
        <taxon>Pseudomonadota</taxon>
        <taxon>Gammaproteobacteria</taxon>
        <taxon>Pseudomonadales</taxon>
        <taxon>Marinobacteraceae</taxon>
        <taxon>Marinobacter</taxon>
    </lineage>
</organism>
<evidence type="ECO:0000313" key="2">
    <source>
        <dbReference type="EMBL" id="MEA1081415.1"/>
    </source>
</evidence>
<dbReference type="RefSeq" id="WP_322855875.1">
    <property type="nucleotide sequence ID" value="NZ_JAYDCJ010000003.1"/>
</dbReference>
<dbReference type="EC" id="2.4.-.-" evidence="2"/>
<reference evidence="2 3" key="1">
    <citation type="submission" date="2023-12" db="EMBL/GenBank/DDBJ databases">
        <title>Marinobacter qingdaonensis sp. nov., isolated from the intertidal sediment of Qingdao, PR China.</title>
        <authorList>
            <person name="Li Y."/>
        </authorList>
    </citation>
    <scope>NUCLEOTIDE SEQUENCE [LARGE SCALE GENOMIC DNA]</scope>
    <source>
        <strain evidence="2 3">ASW11-75</strain>
    </source>
</reference>
<gene>
    <name evidence="2" type="ORF">U5822_12085</name>
</gene>
<protein>
    <submittedName>
        <fullName evidence="2">Glycosyltransferase</fullName>
        <ecNumber evidence="2">2.4.-.-</ecNumber>
    </submittedName>
</protein>
<dbReference type="Pfam" id="PF00535">
    <property type="entry name" value="Glycos_transf_2"/>
    <property type="match status" value="1"/>
</dbReference>
<dbReference type="PANTHER" id="PTHR43685">
    <property type="entry name" value="GLYCOSYLTRANSFERASE"/>
    <property type="match status" value="1"/>
</dbReference>
<keyword evidence="3" id="KW-1185">Reference proteome</keyword>
<comment type="caution">
    <text evidence="2">The sequence shown here is derived from an EMBL/GenBank/DDBJ whole genome shotgun (WGS) entry which is preliminary data.</text>
</comment>
<evidence type="ECO:0000259" key="1">
    <source>
        <dbReference type="Pfam" id="PF00535"/>
    </source>
</evidence>
<keyword evidence="2" id="KW-0328">Glycosyltransferase</keyword>
<dbReference type="GO" id="GO:0016757">
    <property type="term" value="F:glycosyltransferase activity"/>
    <property type="evidence" value="ECO:0007669"/>
    <property type="project" value="UniProtKB-KW"/>
</dbReference>
<dbReference type="SUPFAM" id="SSF53448">
    <property type="entry name" value="Nucleotide-diphospho-sugar transferases"/>
    <property type="match status" value="1"/>
</dbReference>
<proteinExistence type="predicted"/>
<dbReference type="Proteomes" id="UP001305746">
    <property type="component" value="Unassembled WGS sequence"/>
</dbReference>
<accession>A0ABU5P048</accession>
<evidence type="ECO:0000313" key="3">
    <source>
        <dbReference type="Proteomes" id="UP001305746"/>
    </source>
</evidence>
<name>A0ABU5P048_9GAMM</name>
<keyword evidence="2" id="KW-0808">Transferase</keyword>
<dbReference type="InterPro" id="IPR001173">
    <property type="entry name" value="Glyco_trans_2-like"/>
</dbReference>
<dbReference type="EMBL" id="JAYDCJ010000003">
    <property type="protein sequence ID" value="MEA1081415.1"/>
    <property type="molecule type" value="Genomic_DNA"/>
</dbReference>